<evidence type="ECO:0000256" key="2">
    <source>
        <dbReference type="ARBA" id="ARBA00022801"/>
    </source>
</evidence>
<evidence type="ECO:0000259" key="9">
    <source>
        <dbReference type="PROSITE" id="PS51192"/>
    </source>
</evidence>
<accession>A0A315ZDH2</accession>
<keyword evidence="2 7" id="KW-0378">Hydrolase</keyword>
<gene>
    <name evidence="12" type="ORF">BC781_102932</name>
</gene>
<dbReference type="PANTHER" id="PTHR47959:SF13">
    <property type="entry name" value="ATP-DEPENDENT RNA HELICASE RHLE"/>
    <property type="match status" value="1"/>
</dbReference>
<dbReference type="InterPro" id="IPR012677">
    <property type="entry name" value="Nucleotide-bd_a/b_plait_sf"/>
</dbReference>
<dbReference type="SMART" id="SM00490">
    <property type="entry name" value="HELICc"/>
    <property type="match status" value="1"/>
</dbReference>
<dbReference type="CDD" id="cd00268">
    <property type="entry name" value="DEADc"/>
    <property type="match status" value="1"/>
</dbReference>
<evidence type="ECO:0000256" key="5">
    <source>
        <dbReference type="ARBA" id="ARBA00038437"/>
    </source>
</evidence>
<keyword evidence="13" id="KW-1185">Reference proteome</keyword>
<dbReference type="InterPro" id="IPR014001">
    <property type="entry name" value="Helicase_ATP-bd"/>
</dbReference>
<dbReference type="GO" id="GO:0016787">
    <property type="term" value="F:hydrolase activity"/>
    <property type="evidence" value="ECO:0007669"/>
    <property type="project" value="UniProtKB-KW"/>
</dbReference>
<proteinExistence type="inferred from homology"/>
<dbReference type="OrthoDB" id="9785240at2"/>
<dbReference type="InterPro" id="IPR050079">
    <property type="entry name" value="DEAD_box_RNA_helicase"/>
</dbReference>
<feature type="region of interest" description="Disordered" evidence="8">
    <location>
        <begin position="540"/>
        <end position="586"/>
    </location>
</feature>
<evidence type="ECO:0000256" key="7">
    <source>
        <dbReference type="RuleBase" id="RU000492"/>
    </source>
</evidence>
<dbReference type="PROSITE" id="PS51192">
    <property type="entry name" value="HELICASE_ATP_BIND_1"/>
    <property type="match status" value="1"/>
</dbReference>
<dbReference type="GO" id="GO:0005524">
    <property type="term" value="F:ATP binding"/>
    <property type="evidence" value="ECO:0007669"/>
    <property type="project" value="UniProtKB-KW"/>
</dbReference>
<keyword evidence="4 7" id="KW-0067">ATP-binding</keyword>
<dbReference type="PANTHER" id="PTHR47959">
    <property type="entry name" value="ATP-DEPENDENT RNA HELICASE RHLE-RELATED"/>
    <property type="match status" value="1"/>
</dbReference>
<dbReference type="CDD" id="cd18787">
    <property type="entry name" value="SF2_C_DEAD"/>
    <property type="match status" value="1"/>
</dbReference>
<evidence type="ECO:0000256" key="4">
    <source>
        <dbReference type="ARBA" id="ARBA00022840"/>
    </source>
</evidence>
<dbReference type="CDD" id="cd12252">
    <property type="entry name" value="RRM_DbpA"/>
    <property type="match status" value="1"/>
</dbReference>
<dbReference type="PROSITE" id="PS51194">
    <property type="entry name" value="HELICASE_CTER"/>
    <property type="match status" value="1"/>
</dbReference>
<feature type="short sequence motif" description="Q motif" evidence="6">
    <location>
        <begin position="1"/>
        <end position="25"/>
    </location>
</feature>
<dbReference type="Pfam" id="PF00270">
    <property type="entry name" value="DEAD"/>
    <property type="match status" value="1"/>
</dbReference>
<dbReference type="InterPro" id="IPR001650">
    <property type="entry name" value="Helicase_C-like"/>
</dbReference>
<dbReference type="EMBL" id="QGDO01000002">
    <property type="protein sequence ID" value="PWJ43372.1"/>
    <property type="molecule type" value="Genomic_DNA"/>
</dbReference>
<reference evidence="12 13" key="1">
    <citation type="submission" date="2018-03" db="EMBL/GenBank/DDBJ databases">
        <title>Genomic Encyclopedia of Archaeal and Bacterial Type Strains, Phase II (KMG-II): from individual species to whole genera.</title>
        <authorList>
            <person name="Goeker M."/>
        </authorList>
    </citation>
    <scope>NUCLEOTIDE SEQUENCE [LARGE SCALE GENOMIC DNA]</scope>
    <source>
        <strain evidence="12 13">DSM 28229</strain>
    </source>
</reference>
<name>A0A315ZDH2_SEDFL</name>
<dbReference type="SUPFAM" id="SSF52540">
    <property type="entry name" value="P-loop containing nucleoside triphosphate hydrolases"/>
    <property type="match status" value="1"/>
</dbReference>
<evidence type="ECO:0000259" key="11">
    <source>
        <dbReference type="PROSITE" id="PS51195"/>
    </source>
</evidence>
<evidence type="ECO:0000313" key="12">
    <source>
        <dbReference type="EMBL" id="PWJ43372.1"/>
    </source>
</evidence>
<dbReference type="Pfam" id="PF00271">
    <property type="entry name" value="Helicase_C"/>
    <property type="match status" value="1"/>
</dbReference>
<keyword evidence="3 7" id="KW-0347">Helicase</keyword>
<dbReference type="PROSITE" id="PS00039">
    <property type="entry name" value="DEAD_ATP_HELICASE"/>
    <property type="match status" value="1"/>
</dbReference>
<evidence type="ECO:0000259" key="10">
    <source>
        <dbReference type="PROSITE" id="PS51194"/>
    </source>
</evidence>
<dbReference type="InterPro" id="IPR000629">
    <property type="entry name" value="RNA-helicase_DEAD-box_CS"/>
</dbReference>
<dbReference type="Proteomes" id="UP000245535">
    <property type="component" value="Unassembled WGS sequence"/>
</dbReference>
<evidence type="ECO:0000256" key="3">
    <source>
        <dbReference type="ARBA" id="ARBA00022806"/>
    </source>
</evidence>
<protein>
    <submittedName>
        <fullName evidence="12">ATP-dependent RNA helicase DeaD</fullName>
    </submittedName>
</protein>
<dbReference type="SMART" id="SM00487">
    <property type="entry name" value="DEXDc"/>
    <property type="match status" value="1"/>
</dbReference>
<dbReference type="RefSeq" id="WP_109617864.1">
    <property type="nucleotide sequence ID" value="NZ_QGDO01000002.1"/>
</dbReference>
<sequence length="586" mass="66862">MLGLKEEIVKGIEELGFEQPTPVQEKVVPMLLEKDIDLIALAQTGTGKTAAFGLPIIQKTDTSGKTLQNLILSPTRELCLQIARNLKDYAKYLPQLRIVELYGGTDIVRQIKELRRGAHIVVATPGRLHDLIRREEIDLSSVERVVLDEADEMLDMGFKEELNAILSNTPITRTTILFSATLSKEAEKISAEYMFEPTKITVGKRNSGNENVTHEYYAVHRDSRYAALKRVADMYPDMYGIVFCRTRMETKEVAAQLIKDGYNADALHGDLSQSQRDSVMDRFRYKNIQMLVATDVAARGLDVNNLTCVINYNLPDDTETYTHRSGRTGRAGQKGFSISLVTPRESGKVRQIERIIRCKVEKRDIPNGEAVCQRQIESFLDKMVTPVEESNEYVEQILPSMMEKFEDLSKEELVKQIVNQKFQELFDYYKDAPDLNNVRMDRRNDRFDRRDRGERGDRGGRRDYVRLDRFSMNIGQDKGLSAGKVIELINKVSPGEQIKLGRIDVTEKKTYFDADQSYSQFLMDALNGYDYFNSQVRISKVRRPNRDDRGGRGGYRGGGNRNGGGNRDFRGGNRGDHRQRSGRRHN</sequence>
<keyword evidence="1 7" id="KW-0547">Nucleotide-binding</keyword>
<feature type="compositionally biased region" description="Basic and acidic residues" evidence="8">
    <location>
        <begin position="567"/>
        <end position="579"/>
    </location>
</feature>
<evidence type="ECO:0000256" key="8">
    <source>
        <dbReference type="SAM" id="MobiDB-lite"/>
    </source>
</evidence>
<comment type="caution">
    <text evidence="12">The sequence shown here is derived from an EMBL/GenBank/DDBJ whole genome shotgun (WGS) entry which is preliminary data.</text>
</comment>
<feature type="compositionally biased region" description="Gly residues" evidence="8">
    <location>
        <begin position="552"/>
        <end position="566"/>
    </location>
</feature>
<dbReference type="Gene3D" id="3.30.70.330">
    <property type="match status" value="1"/>
</dbReference>
<feature type="domain" description="Helicase ATP-binding" evidence="9">
    <location>
        <begin position="29"/>
        <end position="200"/>
    </location>
</feature>
<evidence type="ECO:0000256" key="1">
    <source>
        <dbReference type="ARBA" id="ARBA00022741"/>
    </source>
</evidence>
<dbReference type="GO" id="GO:0003724">
    <property type="term" value="F:RNA helicase activity"/>
    <property type="evidence" value="ECO:0007669"/>
    <property type="project" value="InterPro"/>
</dbReference>
<dbReference type="Pfam" id="PF03880">
    <property type="entry name" value="DbpA"/>
    <property type="match status" value="1"/>
</dbReference>
<comment type="similarity">
    <text evidence="5 7">Belongs to the DEAD box helicase family.</text>
</comment>
<evidence type="ECO:0000256" key="6">
    <source>
        <dbReference type="PROSITE-ProRule" id="PRU00552"/>
    </source>
</evidence>
<dbReference type="InterPro" id="IPR014014">
    <property type="entry name" value="RNA_helicase_DEAD_Q_motif"/>
</dbReference>
<feature type="domain" description="DEAD-box RNA helicase Q" evidence="11">
    <location>
        <begin position="1"/>
        <end position="25"/>
    </location>
</feature>
<feature type="domain" description="Helicase C-terminal" evidence="10">
    <location>
        <begin position="211"/>
        <end position="371"/>
    </location>
</feature>
<dbReference type="InterPro" id="IPR005580">
    <property type="entry name" value="DbpA/CsdA_RNA-bd_dom"/>
</dbReference>
<dbReference type="GO" id="GO:0005829">
    <property type="term" value="C:cytosol"/>
    <property type="evidence" value="ECO:0007669"/>
    <property type="project" value="TreeGrafter"/>
</dbReference>
<dbReference type="InterPro" id="IPR044742">
    <property type="entry name" value="DEAD/DEAH_RhlB"/>
</dbReference>
<dbReference type="Gene3D" id="3.40.50.300">
    <property type="entry name" value="P-loop containing nucleotide triphosphate hydrolases"/>
    <property type="match status" value="2"/>
</dbReference>
<evidence type="ECO:0000313" key="13">
    <source>
        <dbReference type="Proteomes" id="UP000245535"/>
    </source>
</evidence>
<dbReference type="InterPro" id="IPR027417">
    <property type="entry name" value="P-loop_NTPase"/>
</dbReference>
<dbReference type="AlphaFoldDB" id="A0A315ZDH2"/>
<dbReference type="PROSITE" id="PS51195">
    <property type="entry name" value="Q_MOTIF"/>
    <property type="match status" value="1"/>
</dbReference>
<dbReference type="InterPro" id="IPR011545">
    <property type="entry name" value="DEAD/DEAH_box_helicase_dom"/>
</dbReference>
<dbReference type="GO" id="GO:0003676">
    <property type="term" value="F:nucleic acid binding"/>
    <property type="evidence" value="ECO:0007669"/>
    <property type="project" value="InterPro"/>
</dbReference>
<organism evidence="12 13">
    <name type="scientific">Sediminitomix flava</name>
    <dbReference type="NCBI Taxonomy" id="379075"/>
    <lineage>
        <taxon>Bacteria</taxon>
        <taxon>Pseudomonadati</taxon>
        <taxon>Bacteroidota</taxon>
        <taxon>Cytophagia</taxon>
        <taxon>Cytophagales</taxon>
        <taxon>Flammeovirgaceae</taxon>
        <taxon>Sediminitomix</taxon>
    </lineage>
</organism>